<comment type="caution">
    <text evidence="1">The sequence shown here is derived from an EMBL/GenBank/DDBJ whole genome shotgun (WGS) entry which is preliminary data.</text>
</comment>
<evidence type="ECO:0000313" key="1">
    <source>
        <dbReference type="EMBL" id="KAJ4974337.1"/>
    </source>
</evidence>
<name>A0A9Q0QWG9_9MAGN</name>
<protein>
    <submittedName>
        <fullName evidence="1">Uncharacterized protein</fullName>
    </submittedName>
</protein>
<reference evidence="1" key="1">
    <citation type="journal article" date="2023" name="Plant J.">
        <title>The genome of the king protea, Protea cynaroides.</title>
        <authorList>
            <person name="Chang J."/>
            <person name="Duong T.A."/>
            <person name="Schoeman C."/>
            <person name="Ma X."/>
            <person name="Roodt D."/>
            <person name="Barker N."/>
            <person name="Li Z."/>
            <person name="Van de Peer Y."/>
            <person name="Mizrachi E."/>
        </authorList>
    </citation>
    <scope>NUCLEOTIDE SEQUENCE</scope>
    <source>
        <tissue evidence="1">Young leaves</tissue>
    </source>
</reference>
<gene>
    <name evidence="1" type="ORF">NE237_007511</name>
</gene>
<organism evidence="1 2">
    <name type="scientific">Protea cynaroides</name>
    <dbReference type="NCBI Taxonomy" id="273540"/>
    <lineage>
        <taxon>Eukaryota</taxon>
        <taxon>Viridiplantae</taxon>
        <taxon>Streptophyta</taxon>
        <taxon>Embryophyta</taxon>
        <taxon>Tracheophyta</taxon>
        <taxon>Spermatophyta</taxon>
        <taxon>Magnoliopsida</taxon>
        <taxon>Proteales</taxon>
        <taxon>Proteaceae</taxon>
        <taxon>Protea</taxon>
    </lineage>
</organism>
<accession>A0A9Q0QWG9</accession>
<keyword evidence="2" id="KW-1185">Reference proteome</keyword>
<sequence>MGHDSLVSQDGRDCFERLNRLLCWSLFSRHASGGTCLGLGLDDEGGHSSLACGWRGLLGVLRRDKGRVFGWRWDGLHVRGFRKTQEGGPQGDRQSFEIADALRSGDVRSFSDWLILLLLSFTLPKFEASNGDAVRVRVGFRDSVSSFYSIKRKKSSVSSGLIPADSIPKKFIRALNFRGGLLHP</sequence>
<dbReference type="AlphaFoldDB" id="A0A9Q0QWG9"/>
<proteinExistence type="predicted"/>
<dbReference type="Proteomes" id="UP001141806">
    <property type="component" value="Unassembled WGS sequence"/>
</dbReference>
<dbReference type="EMBL" id="JAMYWD010000004">
    <property type="protein sequence ID" value="KAJ4974337.1"/>
    <property type="molecule type" value="Genomic_DNA"/>
</dbReference>
<evidence type="ECO:0000313" key="2">
    <source>
        <dbReference type="Proteomes" id="UP001141806"/>
    </source>
</evidence>